<reference evidence="1" key="1">
    <citation type="submission" date="2014-07" db="EMBL/GenBank/DDBJ databases">
        <authorList>
            <person name="Monot Marc"/>
        </authorList>
    </citation>
    <scope>NUCLEOTIDE SEQUENCE</scope>
    <source>
        <strain evidence="1">7032989</strain>
    </source>
</reference>
<dbReference type="EMBL" id="LK932908">
    <property type="protein sequence ID" value="CDT04228.1"/>
    <property type="molecule type" value="Genomic_DNA"/>
</dbReference>
<dbReference type="AlphaFoldDB" id="A0A069AQK3"/>
<organism evidence="1">
    <name type="scientific">Clostridioides difficile</name>
    <name type="common">Peptoclostridium difficile</name>
    <dbReference type="NCBI Taxonomy" id="1496"/>
    <lineage>
        <taxon>Bacteria</taxon>
        <taxon>Bacillati</taxon>
        <taxon>Bacillota</taxon>
        <taxon>Clostridia</taxon>
        <taxon>Peptostreptococcales</taxon>
        <taxon>Peptostreptococcaceae</taxon>
        <taxon>Clostridioides</taxon>
    </lineage>
</organism>
<accession>A0A069AQK3</accession>
<proteinExistence type="predicted"/>
<evidence type="ECO:0000313" key="1">
    <source>
        <dbReference type="EMBL" id="CDT04228.1"/>
    </source>
</evidence>
<name>A0A069AQK3_CLODI</name>
<gene>
    <name evidence="1" type="ORF">BN1095_2520002</name>
</gene>
<sequence>MVFYVSEERAGHQAVDGCRCGVCRLGLAGFRTWRHTGSVCGCGSVGVCVGSFGRMVAEKGFEPCDPLRCL</sequence>
<protein>
    <submittedName>
        <fullName evidence="1">Uncharacterized protein</fullName>
    </submittedName>
</protein>